<proteinExistence type="inferred from homology"/>
<dbReference type="EMBL" id="AP012204">
    <property type="protein sequence ID" value="BAK35923.1"/>
    <property type="molecule type" value="Genomic_DNA"/>
</dbReference>
<dbReference type="Pfam" id="PF01183">
    <property type="entry name" value="Glyco_hydro_25"/>
    <property type="match status" value="1"/>
</dbReference>
<dbReference type="InterPro" id="IPR002053">
    <property type="entry name" value="Glyco_hydro_25"/>
</dbReference>
<dbReference type="GO" id="GO:0016998">
    <property type="term" value="P:cell wall macromolecule catabolic process"/>
    <property type="evidence" value="ECO:0007669"/>
    <property type="project" value="InterPro"/>
</dbReference>
<evidence type="ECO:0000256" key="2">
    <source>
        <dbReference type="ARBA" id="ARBA00004613"/>
    </source>
</evidence>
<organism evidence="13 14">
    <name type="scientific">Microlunatus phosphovorus (strain ATCC 700054 / DSM 10555 / JCM 9379 / NBRC 101784 / NCIMB 13414 / VKM Ac-1990 / NM-1)</name>
    <dbReference type="NCBI Taxonomy" id="1032480"/>
    <lineage>
        <taxon>Bacteria</taxon>
        <taxon>Bacillati</taxon>
        <taxon>Actinomycetota</taxon>
        <taxon>Actinomycetes</taxon>
        <taxon>Propionibacteriales</taxon>
        <taxon>Propionibacteriaceae</taxon>
        <taxon>Microlunatus</taxon>
    </lineage>
</organism>
<evidence type="ECO:0000313" key="13">
    <source>
        <dbReference type="EMBL" id="BAK35923.1"/>
    </source>
</evidence>
<evidence type="ECO:0000313" key="14">
    <source>
        <dbReference type="Proteomes" id="UP000007947"/>
    </source>
</evidence>
<comment type="similarity">
    <text evidence="3">Belongs to the glycosyl hydrolase 25 family.</text>
</comment>
<keyword evidence="8" id="KW-0378">Hydrolase</keyword>
<dbReference type="Proteomes" id="UP000007947">
    <property type="component" value="Chromosome"/>
</dbReference>
<evidence type="ECO:0000256" key="4">
    <source>
        <dbReference type="ARBA" id="ARBA00012732"/>
    </source>
</evidence>
<dbReference type="SMART" id="SM00641">
    <property type="entry name" value="Glyco_25"/>
    <property type="match status" value="1"/>
</dbReference>
<keyword evidence="6" id="KW-0929">Antimicrobial</keyword>
<dbReference type="InterPro" id="IPR017853">
    <property type="entry name" value="GH"/>
</dbReference>
<dbReference type="Gene3D" id="3.20.20.80">
    <property type="entry name" value="Glycosidases"/>
    <property type="match status" value="1"/>
</dbReference>
<name>F5XJM3_MICPN</name>
<keyword evidence="9" id="KW-1015">Disulfide bond</keyword>
<comment type="catalytic activity">
    <reaction evidence="1">
        <text>Hydrolysis of (1-&gt;4)-beta-linkages between N-acetylmuramic acid and N-acetyl-D-glucosamine residues in a peptidoglycan and between N-acetyl-D-glucosamine residues in chitodextrins.</text>
        <dbReference type="EC" id="3.2.1.17"/>
    </reaction>
</comment>
<gene>
    <name evidence="13" type="ordered locus">MLP_29090</name>
</gene>
<dbReference type="GO" id="GO:0009253">
    <property type="term" value="P:peptidoglycan catabolic process"/>
    <property type="evidence" value="ECO:0007669"/>
    <property type="project" value="InterPro"/>
</dbReference>
<dbReference type="STRING" id="1032480.MLP_29090"/>
<evidence type="ECO:0000256" key="10">
    <source>
        <dbReference type="ARBA" id="ARBA00023295"/>
    </source>
</evidence>
<dbReference type="RefSeq" id="WP_013863792.1">
    <property type="nucleotide sequence ID" value="NC_015635.1"/>
</dbReference>
<reference evidence="13 14" key="1">
    <citation type="submission" date="2011-05" db="EMBL/GenBank/DDBJ databases">
        <title>Whole genome sequence of Microlunatus phosphovorus NM-1.</title>
        <authorList>
            <person name="Hosoyama A."/>
            <person name="Sasaki K."/>
            <person name="Harada T."/>
            <person name="Igarashi R."/>
            <person name="Kawakoshi A."/>
            <person name="Sasagawa M."/>
            <person name="Fukada J."/>
            <person name="Nakamura S."/>
            <person name="Katano Y."/>
            <person name="Hanada S."/>
            <person name="Kamagata Y."/>
            <person name="Nakamura N."/>
            <person name="Yamazaki S."/>
            <person name="Fujita N."/>
        </authorList>
    </citation>
    <scope>NUCLEOTIDE SEQUENCE [LARGE SCALE GENOMIC DNA]</scope>
    <source>
        <strain evidence="14">ATCC 700054 / DSM 10555 / JCM 9379 / NBRC 101784 / NCIMB 13414 / VKM Ac-1990 / NM-1</strain>
    </source>
</reference>
<keyword evidence="5" id="KW-0964">Secreted</keyword>
<evidence type="ECO:0000256" key="11">
    <source>
        <dbReference type="ARBA" id="ARBA00055588"/>
    </source>
</evidence>
<dbReference type="GO" id="GO:0003796">
    <property type="term" value="F:lysozyme activity"/>
    <property type="evidence" value="ECO:0007669"/>
    <property type="project" value="UniProtKB-EC"/>
</dbReference>
<dbReference type="eggNOG" id="COG3757">
    <property type="taxonomic scope" value="Bacteria"/>
</dbReference>
<evidence type="ECO:0000256" key="6">
    <source>
        <dbReference type="ARBA" id="ARBA00022529"/>
    </source>
</evidence>
<keyword evidence="12" id="KW-0732">Signal</keyword>
<evidence type="ECO:0000256" key="5">
    <source>
        <dbReference type="ARBA" id="ARBA00022525"/>
    </source>
</evidence>
<dbReference type="SUPFAM" id="SSF51445">
    <property type="entry name" value="(Trans)glycosidases"/>
    <property type="match status" value="1"/>
</dbReference>
<evidence type="ECO:0000256" key="9">
    <source>
        <dbReference type="ARBA" id="ARBA00023157"/>
    </source>
</evidence>
<comment type="function">
    <text evidence="11">This enzyme has both lysozyme (acetylmuramidase) and diacetylmuramidase activities.</text>
</comment>
<dbReference type="OrthoDB" id="287365at2"/>
<dbReference type="EC" id="3.2.1.17" evidence="4"/>
<dbReference type="GO" id="GO:0031640">
    <property type="term" value="P:killing of cells of another organism"/>
    <property type="evidence" value="ECO:0007669"/>
    <property type="project" value="UniProtKB-KW"/>
</dbReference>
<dbReference type="FunFam" id="3.20.20.80:FF:000060">
    <property type="entry name" value="Lysozyme M1"/>
    <property type="match status" value="1"/>
</dbReference>
<dbReference type="AlphaFoldDB" id="F5XJM3"/>
<feature type="chain" id="PRO_5038987498" description="lysozyme" evidence="12">
    <location>
        <begin position="34"/>
        <end position="307"/>
    </location>
</feature>
<accession>F5XJM3</accession>
<keyword evidence="7" id="KW-0081">Bacteriolytic enzyme</keyword>
<feature type="signal peptide" evidence="12">
    <location>
        <begin position="1"/>
        <end position="33"/>
    </location>
</feature>
<evidence type="ECO:0000256" key="8">
    <source>
        <dbReference type="ARBA" id="ARBA00022801"/>
    </source>
</evidence>
<keyword evidence="14" id="KW-1185">Reference proteome</keyword>
<dbReference type="GO" id="GO:0005576">
    <property type="term" value="C:extracellular region"/>
    <property type="evidence" value="ECO:0007669"/>
    <property type="project" value="UniProtKB-SubCell"/>
</dbReference>
<dbReference type="PROSITE" id="PS51904">
    <property type="entry name" value="GLYCOSYL_HYDROL_F25_2"/>
    <property type="match status" value="1"/>
</dbReference>
<dbReference type="PANTHER" id="PTHR34135">
    <property type="entry name" value="LYSOZYME"/>
    <property type="match status" value="1"/>
</dbReference>
<comment type="subcellular location">
    <subcellularLocation>
        <location evidence="2">Secreted</location>
    </subcellularLocation>
</comment>
<sequence length="307" mass="33216">MSSSASTSARFVRVLAISSVVALIGSVSAPVLANASPGADPTTPNATARKAGVESGNATMGWRGGVQRSVDKHVATGGDSRVSSFSTVTKAGDLVPMTGVVGIDVASYQGVVDWVSFTKVNRSFVFVKATEGSSYRNPYFTSQFGGAKAAGMFAGAYHFANPGGKSGKKQAEYFVKHGGKWTKDGKTLPGVLDIEYNPYGKNICYGLSKKKMVSWITSFVKRYKKLTKRDVVIYTTADWWSKCTGNSKKFSKTNPLWVARWTPTTGPGKLPGGWPYYTFWQYSATVIDQNRFSNNLDRLKVLATQTK</sequence>
<protein>
    <recommendedName>
        <fullName evidence="4">lysozyme</fullName>
        <ecNumber evidence="4">3.2.1.17</ecNumber>
    </recommendedName>
</protein>
<dbReference type="PANTHER" id="PTHR34135:SF2">
    <property type="entry name" value="LYSOZYME"/>
    <property type="match status" value="1"/>
</dbReference>
<evidence type="ECO:0000256" key="12">
    <source>
        <dbReference type="SAM" id="SignalP"/>
    </source>
</evidence>
<keyword evidence="10" id="KW-0326">Glycosidase</keyword>
<evidence type="ECO:0000256" key="3">
    <source>
        <dbReference type="ARBA" id="ARBA00010646"/>
    </source>
</evidence>
<dbReference type="KEGG" id="mph:MLP_29090"/>
<dbReference type="GO" id="GO:0016052">
    <property type="term" value="P:carbohydrate catabolic process"/>
    <property type="evidence" value="ECO:0007669"/>
    <property type="project" value="TreeGrafter"/>
</dbReference>
<dbReference type="GO" id="GO:0042742">
    <property type="term" value="P:defense response to bacterium"/>
    <property type="evidence" value="ECO:0007669"/>
    <property type="project" value="UniProtKB-KW"/>
</dbReference>
<evidence type="ECO:0000256" key="7">
    <source>
        <dbReference type="ARBA" id="ARBA00022638"/>
    </source>
</evidence>
<dbReference type="InterPro" id="IPR018077">
    <property type="entry name" value="Glyco_hydro_fam25_subgr"/>
</dbReference>
<evidence type="ECO:0000256" key="1">
    <source>
        <dbReference type="ARBA" id="ARBA00000632"/>
    </source>
</evidence>
<dbReference type="HOGENOM" id="CLU_044973_4_1_11"/>